<dbReference type="Gene3D" id="3.30.565.10">
    <property type="entry name" value="Histidine kinase-like ATPase, C-terminal domain"/>
    <property type="match status" value="1"/>
</dbReference>
<dbReference type="SMART" id="SM00448">
    <property type="entry name" value="REC"/>
    <property type="match status" value="1"/>
</dbReference>
<dbReference type="PRINTS" id="PR00344">
    <property type="entry name" value="BCTRLSENSOR"/>
</dbReference>
<dbReference type="Pfam" id="PF00072">
    <property type="entry name" value="Response_reg"/>
    <property type="match status" value="1"/>
</dbReference>
<dbReference type="PROSITE" id="PS50110">
    <property type="entry name" value="RESPONSE_REGULATORY"/>
    <property type="match status" value="1"/>
</dbReference>
<feature type="domain" description="Response regulatory" evidence="9">
    <location>
        <begin position="1059"/>
        <end position="1174"/>
    </location>
</feature>
<dbReference type="Gene3D" id="1.10.10.60">
    <property type="entry name" value="Homeodomain-like"/>
    <property type="match status" value="2"/>
</dbReference>
<dbReference type="Pfam" id="PF00512">
    <property type="entry name" value="HisKA"/>
    <property type="match status" value="1"/>
</dbReference>
<accession>A0A1K1SU12</accession>
<dbReference type="EMBL" id="CP140154">
    <property type="protein sequence ID" value="WQG87049.1"/>
    <property type="molecule type" value="Genomic_DNA"/>
</dbReference>
<evidence type="ECO:0000256" key="3">
    <source>
        <dbReference type="ARBA" id="ARBA00022553"/>
    </source>
</evidence>
<organism evidence="10 12">
    <name type="scientific">Chitinophaga sancti</name>
    <dbReference type="NCBI Taxonomy" id="1004"/>
    <lineage>
        <taxon>Bacteria</taxon>
        <taxon>Pseudomonadati</taxon>
        <taxon>Bacteroidota</taxon>
        <taxon>Chitinophagia</taxon>
        <taxon>Chitinophagales</taxon>
        <taxon>Chitinophagaceae</taxon>
        <taxon>Chitinophaga</taxon>
    </lineage>
</organism>
<dbReference type="SMART" id="SM00388">
    <property type="entry name" value="HisKA"/>
    <property type="match status" value="1"/>
</dbReference>
<name>A0A1K1SU12_9BACT</name>
<dbReference type="STRING" id="1004.SAMN05661012_06122"/>
<evidence type="ECO:0000259" key="8">
    <source>
        <dbReference type="PROSITE" id="PS50109"/>
    </source>
</evidence>
<dbReference type="Pfam" id="PF02518">
    <property type="entry name" value="HATPase_c"/>
    <property type="match status" value="1"/>
</dbReference>
<dbReference type="SUPFAM" id="SSF55874">
    <property type="entry name" value="ATPase domain of HSP90 chaperone/DNA topoisomerase II/histidine kinase"/>
    <property type="match status" value="1"/>
</dbReference>
<keyword evidence="4" id="KW-0805">Transcription regulation</keyword>
<protein>
    <recommendedName>
        <fullName evidence="2">histidine kinase</fullName>
        <ecNumber evidence="2">2.7.13.3</ecNumber>
    </recommendedName>
</protein>
<dbReference type="PANTHER" id="PTHR43547:SF2">
    <property type="entry name" value="HYBRID SIGNAL TRANSDUCTION HISTIDINE KINASE C"/>
    <property type="match status" value="1"/>
</dbReference>
<dbReference type="Pfam" id="PF07495">
    <property type="entry name" value="Y_Y_Y"/>
    <property type="match status" value="1"/>
</dbReference>
<keyword evidence="13" id="KW-1185">Reference proteome</keyword>
<sequence length="1307" mass="147595">MLKRFICTAIFILFVQLLWGQNYQYHTFKNIAIGPEATTINAFAQDSLGLMWLGTNNGLYSYDGFSVQSHLGNDTSHKTFVYDIIVINKELMCLAMENGIFFYNYQKDQYETSPVQFPTDVRTLLLENDNLWIGSFKGLFKYNLTQKKLEKVGYKGLSNHTIYSLTRTSTGDILIGTYNGLYCLPADKSQIRQISLADPHKRSNLFVNALFEDTSRNIIWVGTEGGIYYYDLHKNLAVKLPILQDHSVKSLITDNRNKLLIGTDAGFYIYSPDTEQLERIVHDARNKGSIVNNIIWSLFADKESNIWLGTDYGISLLQNQNSLQVIPIFEITHEKDGNRLYNIYKDTYGDYWLGGTNGIIRASSPGAHEVLSAWYKMGDKALPISHNRIRDIFEDKDRNVWVATDGGINRFDHQAKAFVNYNIIDSSQSRNANWAYSIQEDAQKRLWIATYLGGIFVVDRSQLTGGTNREVPHHTAAPDMGLNNPAIIAVHNLAAHNGLAGNSVNQLARDQQGNIWALIYNRAIHKIDPLTFHVATVMDGSKHPSYMIADDAGVIWIGCQESISRIKDGQIKTIPFNAGGILSMEQVAGNIWISTSEGIWMMDRHTTTVKRFNSSQSAFTSIYYDRDLHEVYLGGADELGIAATAIQTATGAGTKLCLTALYINGKLTGSVRYKDEIRLNHEQNNLAFAISDLNYSDPEGSRYVYRITQLDDDWITLPLNNNLITYNNLNYGNYTLLVSKLDAYGKPYANPLKLSITIIPPWYYTNLAKAIYFLIVVGLVLWAINFFRVRHNLKIERIEKQKTVELTNLKLNFFADISHELKTPLSLILAPVSQMLAETRSPLKKKQLEGIQQNALKLNGLIHRVLNFNRADSNALSALVLSKLELVAFGRKLYEAFISKNRAFTFTCNKEEIYIDTDIIRTEAIISNLLSNACRYTNDGGAIHLDIHQKNNAVAISVADTGIGIPAAELPYVFERFFKSSITARNKEGSGIGLYLVKNYAEQLGGYVNITSVEGEGTNVTVTLPVPEKEVLPVPKEERLLPGNQEHNDNPPEKPLRKKVLIVDDNQEITEFLQQALAAQYQTQTAPDGKKGEALSIEWQPDLIIVDVMMPVMDGLEMSKRLKKQVMTATIPIILLTAKDDRKTELESIDLGADTFMSKPFDISILLSRIEQLLKRREDMESQLRISALTDPTEEKALSRDEEFLSNITRIIEEKMDDPQFNVQVLGDLSFTNSRQLYRKIKQLTSLTPVEYIRSIRMKKAAVLLQKNKFSVAEVMYMVGFSEASYFSKCFQAEFGQTPSRFVKNNL</sequence>
<dbReference type="GO" id="GO:0043565">
    <property type="term" value="F:sequence-specific DNA binding"/>
    <property type="evidence" value="ECO:0007669"/>
    <property type="project" value="InterPro"/>
</dbReference>
<gene>
    <name evidence="10" type="ORF">SAMN05661012_06122</name>
    <name evidence="11" type="ORF">SR876_19195</name>
</gene>
<dbReference type="Gene3D" id="1.10.287.130">
    <property type="match status" value="1"/>
</dbReference>
<dbReference type="GO" id="GO:0000155">
    <property type="term" value="F:phosphorelay sensor kinase activity"/>
    <property type="evidence" value="ECO:0007669"/>
    <property type="project" value="InterPro"/>
</dbReference>
<dbReference type="Gene3D" id="3.40.50.2300">
    <property type="match status" value="1"/>
</dbReference>
<dbReference type="PANTHER" id="PTHR43547">
    <property type="entry name" value="TWO-COMPONENT HISTIDINE KINASE"/>
    <property type="match status" value="1"/>
</dbReference>
<feature type="modified residue" description="4-aspartylphosphate" evidence="6">
    <location>
        <position position="1107"/>
    </location>
</feature>
<dbReference type="Proteomes" id="UP001326715">
    <property type="component" value="Chromosome"/>
</dbReference>
<feature type="domain" description="HTH araC/xylS-type" evidence="7">
    <location>
        <begin position="1206"/>
        <end position="1305"/>
    </location>
</feature>
<dbReference type="InterPro" id="IPR009057">
    <property type="entry name" value="Homeodomain-like_sf"/>
</dbReference>
<dbReference type="EMBL" id="FPIZ01000033">
    <property type="protein sequence ID" value="SFW87724.1"/>
    <property type="molecule type" value="Genomic_DNA"/>
</dbReference>
<dbReference type="SUPFAM" id="SSF46689">
    <property type="entry name" value="Homeodomain-like"/>
    <property type="match status" value="1"/>
</dbReference>
<evidence type="ECO:0000313" key="13">
    <source>
        <dbReference type="Proteomes" id="UP001326715"/>
    </source>
</evidence>
<dbReference type="InterPro" id="IPR011006">
    <property type="entry name" value="CheY-like_superfamily"/>
</dbReference>
<reference evidence="11 13" key="2">
    <citation type="submission" date="2023-11" db="EMBL/GenBank/DDBJ databases">
        <title>MicrobeMod: A computational toolkit for identifying prokaryotic methylation and restriction-modification with nanopore sequencing.</title>
        <authorList>
            <person name="Crits-Christoph A."/>
            <person name="Kang S.C."/>
            <person name="Lee H."/>
            <person name="Ostrov N."/>
        </authorList>
    </citation>
    <scope>NUCLEOTIDE SEQUENCE [LARGE SCALE GENOMIC DNA]</scope>
    <source>
        <strain evidence="11 13">ATCC 23090</strain>
    </source>
</reference>
<dbReference type="PROSITE" id="PS01124">
    <property type="entry name" value="HTH_ARAC_FAMILY_2"/>
    <property type="match status" value="1"/>
</dbReference>
<evidence type="ECO:0000256" key="5">
    <source>
        <dbReference type="ARBA" id="ARBA00023163"/>
    </source>
</evidence>
<keyword evidence="3 6" id="KW-0597">Phosphoprotein</keyword>
<reference evidence="10 12" key="1">
    <citation type="submission" date="2016-11" db="EMBL/GenBank/DDBJ databases">
        <authorList>
            <person name="Jaros S."/>
            <person name="Januszkiewicz K."/>
            <person name="Wedrychowicz H."/>
        </authorList>
    </citation>
    <scope>NUCLEOTIDE SEQUENCE [LARGE SCALE GENOMIC DNA]</scope>
    <source>
        <strain evidence="10 12">DSM 784</strain>
    </source>
</reference>
<evidence type="ECO:0000259" key="9">
    <source>
        <dbReference type="PROSITE" id="PS50110"/>
    </source>
</evidence>
<keyword evidence="5" id="KW-0804">Transcription</keyword>
<dbReference type="InterPro" id="IPR018060">
    <property type="entry name" value="HTH_AraC"/>
</dbReference>
<evidence type="ECO:0000256" key="6">
    <source>
        <dbReference type="PROSITE-ProRule" id="PRU00169"/>
    </source>
</evidence>
<dbReference type="InterPro" id="IPR003594">
    <property type="entry name" value="HATPase_dom"/>
</dbReference>
<dbReference type="SMART" id="SM00387">
    <property type="entry name" value="HATPase_c"/>
    <property type="match status" value="1"/>
</dbReference>
<dbReference type="InterPro" id="IPR001789">
    <property type="entry name" value="Sig_transdc_resp-reg_receiver"/>
</dbReference>
<dbReference type="InterPro" id="IPR036890">
    <property type="entry name" value="HATPase_C_sf"/>
</dbReference>
<dbReference type="SMART" id="SM00342">
    <property type="entry name" value="HTH_ARAC"/>
    <property type="match status" value="1"/>
</dbReference>
<dbReference type="CDD" id="cd00082">
    <property type="entry name" value="HisKA"/>
    <property type="match status" value="1"/>
</dbReference>
<proteinExistence type="predicted"/>
<evidence type="ECO:0000313" key="10">
    <source>
        <dbReference type="EMBL" id="SFW87724.1"/>
    </source>
</evidence>
<evidence type="ECO:0000313" key="12">
    <source>
        <dbReference type="Proteomes" id="UP000183788"/>
    </source>
</evidence>
<evidence type="ECO:0000259" key="7">
    <source>
        <dbReference type="PROSITE" id="PS01124"/>
    </source>
</evidence>
<dbReference type="InterPro" id="IPR004358">
    <property type="entry name" value="Sig_transdc_His_kin-like_C"/>
</dbReference>
<dbReference type="InterPro" id="IPR003661">
    <property type="entry name" value="HisK_dim/P_dom"/>
</dbReference>
<comment type="catalytic activity">
    <reaction evidence="1">
        <text>ATP + protein L-histidine = ADP + protein N-phospho-L-histidine.</text>
        <dbReference type="EC" id="2.7.13.3"/>
    </reaction>
</comment>
<dbReference type="Pfam" id="PF07494">
    <property type="entry name" value="Reg_prop"/>
    <property type="match status" value="2"/>
</dbReference>
<evidence type="ECO:0000256" key="2">
    <source>
        <dbReference type="ARBA" id="ARBA00012438"/>
    </source>
</evidence>
<dbReference type="OrthoDB" id="1109008at2"/>
<dbReference type="InterPro" id="IPR015943">
    <property type="entry name" value="WD40/YVTN_repeat-like_dom_sf"/>
</dbReference>
<dbReference type="InterPro" id="IPR013783">
    <property type="entry name" value="Ig-like_fold"/>
</dbReference>
<dbReference type="GO" id="GO:0003700">
    <property type="term" value="F:DNA-binding transcription factor activity"/>
    <property type="evidence" value="ECO:0007669"/>
    <property type="project" value="InterPro"/>
</dbReference>
<dbReference type="RefSeq" id="WP_072365766.1">
    <property type="nucleotide sequence ID" value="NZ_CP139972.1"/>
</dbReference>
<dbReference type="SUPFAM" id="SSF63829">
    <property type="entry name" value="Calcium-dependent phosphotriesterase"/>
    <property type="match status" value="2"/>
</dbReference>
<dbReference type="EC" id="2.7.13.3" evidence="2"/>
<dbReference type="Pfam" id="PF12833">
    <property type="entry name" value="HTH_18"/>
    <property type="match status" value="1"/>
</dbReference>
<evidence type="ECO:0000256" key="1">
    <source>
        <dbReference type="ARBA" id="ARBA00000085"/>
    </source>
</evidence>
<dbReference type="Gene3D" id="2.60.40.10">
    <property type="entry name" value="Immunoglobulins"/>
    <property type="match status" value="1"/>
</dbReference>
<dbReference type="SUPFAM" id="SSF47384">
    <property type="entry name" value="Homodimeric domain of signal transducing histidine kinase"/>
    <property type="match status" value="1"/>
</dbReference>
<dbReference type="CDD" id="cd00075">
    <property type="entry name" value="HATPase"/>
    <property type="match status" value="1"/>
</dbReference>
<evidence type="ECO:0000313" key="11">
    <source>
        <dbReference type="EMBL" id="WQG87049.1"/>
    </source>
</evidence>
<feature type="domain" description="Histidine kinase" evidence="8">
    <location>
        <begin position="816"/>
        <end position="1028"/>
    </location>
</feature>
<dbReference type="Proteomes" id="UP000183788">
    <property type="component" value="Unassembled WGS sequence"/>
</dbReference>
<dbReference type="SUPFAM" id="SSF52172">
    <property type="entry name" value="CheY-like"/>
    <property type="match status" value="1"/>
</dbReference>
<evidence type="ECO:0000256" key="4">
    <source>
        <dbReference type="ARBA" id="ARBA00023015"/>
    </source>
</evidence>
<dbReference type="InterPro" id="IPR011123">
    <property type="entry name" value="Y_Y_Y"/>
</dbReference>
<dbReference type="Gene3D" id="2.130.10.10">
    <property type="entry name" value="YVTN repeat-like/Quinoprotein amine dehydrogenase"/>
    <property type="match status" value="2"/>
</dbReference>
<dbReference type="InterPro" id="IPR011110">
    <property type="entry name" value="Reg_prop"/>
</dbReference>
<dbReference type="InterPro" id="IPR036097">
    <property type="entry name" value="HisK_dim/P_sf"/>
</dbReference>
<dbReference type="SUPFAM" id="SSF69322">
    <property type="entry name" value="Tricorn protease domain 2"/>
    <property type="match status" value="1"/>
</dbReference>
<dbReference type="InterPro" id="IPR005467">
    <property type="entry name" value="His_kinase_dom"/>
</dbReference>
<dbReference type="PROSITE" id="PS50109">
    <property type="entry name" value="HIS_KIN"/>
    <property type="match status" value="1"/>
</dbReference>